<dbReference type="Pfam" id="PF00226">
    <property type="entry name" value="DnaJ"/>
    <property type="match status" value="1"/>
</dbReference>
<dbReference type="CDD" id="cd06257">
    <property type="entry name" value="DnaJ"/>
    <property type="match status" value="1"/>
</dbReference>
<evidence type="ECO:0000313" key="3">
    <source>
        <dbReference type="Proteomes" id="UP000664417"/>
    </source>
</evidence>
<gene>
    <name evidence="2" type="ORF">J3U88_28955</name>
</gene>
<dbReference type="EMBL" id="JAFREP010000038">
    <property type="protein sequence ID" value="MBO1322538.1"/>
    <property type="molecule type" value="Genomic_DNA"/>
</dbReference>
<feature type="domain" description="J" evidence="1">
    <location>
        <begin position="151"/>
        <end position="212"/>
    </location>
</feature>
<evidence type="ECO:0000313" key="2">
    <source>
        <dbReference type="EMBL" id="MBO1322538.1"/>
    </source>
</evidence>
<dbReference type="Proteomes" id="UP000664417">
    <property type="component" value="Unassembled WGS sequence"/>
</dbReference>
<dbReference type="InterPro" id="IPR036869">
    <property type="entry name" value="J_dom_sf"/>
</dbReference>
<comment type="caution">
    <text evidence="2">The sequence shown here is derived from an EMBL/GenBank/DDBJ whole genome shotgun (WGS) entry which is preliminary data.</text>
</comment>
<name>A0A8J7QQ27_9BACT</name>
<dbReference type="Gene3D" id="1.10.287.110">
    <property type="entry name" value="DnaJ domain"/>
    <property type="match status" value="1"/>
</dbReference>
<dbReference type="RefSeq" id="WP_207862510.1">
    <property type="nucleotide sequence ID" value="NZ_JAFREP010000038.1"/>
</dbReference>
<sequence>MSPSCYALISDYVSRPEWLRYERRLSEGYPGIPEHWGLPAGVAARLVLKLQWEYFNPDRVSDIAEKRALSWSFLRAFLDEASLRKYFFLRDRLEPRAKEQWDRRFADMEALLQLSAMDETLRLEYLSQQDATARYGKSRRVKVIKNKGLGLSSEVLGVNVLMTWDEIKARYRFLLKCHHPDVGGDPEKTHEIIEAFKALEQEQAKRAARGRG</sequence>
<evidence type="ECO:0000259" key="1">
    <source>
        <dbReference type="PROSITE" id="PS50076"/>
    </source>
</evidence>
<organism evidence="2 3">
    <name type="scientific">Acanthopleuribacter pedis</name>
    <dbReference type="NCBI Taxonomy" id="442870"/>
    <lineage>
        <taxon>Bacteria</taxon>
        <taxon>Pseudomonadati</taxon>
        <taxon>Acidobacteriota</taxon>
        <taxon>Holophagae</taxon>
        <taxon>Acanthopleuribacterales</taxon>
        <taxon>Acanthopleuribacteraceae</taxon>
        <taxon>Acanthopleuribacter</taxon>
    </lineage>
</organism>
<proteinExistence type="predicted"/>
<dbReference type="SUPFAM" id="SSF46565">
    <property type="entry name" value="Chaperone J-domain"/>
    <property type="match status" value="1"/>
</dbReference>
<protein>
    <submittedName>
        <fullName evidence="2">DnaJ domain-containing protein</fullName>
    </submittedName>
</protein>
<dbReference type="PROSITE" id="PS50076">
    <property type="entry name" value="DNAJ_2"/>
    <property type="match status" value="1"/>
</dbReference>
<dbReference type="InterPro" id="IPR001623">
    <property type="entry name" value="DnaJ_domain"/>
</dbReference>
<accession>A0A8J7QQ27</accession>
<keyword evidence="3" id="KW-1185">Reference proteome</keyword>
<dbReference type="SMART" id="SM00271">
    <property type="entry name" value="DnaJ"/>
    <property type="match status" value="1"/>
</dbReference>
<reference evidence="2" key="1">
    <citation type="submission" date="2021-03" db="EMBL/GenBank/DDBJ databases">
        <authorList>
            <person name="Wang G."/>
        </authorList>
    </citation>
    <scope>NUCLEOTIDE SEQUENCE</scope>
    <source>
        <strain evidence="2">KCTC 12899</strain>
    </source>
</reference>
<dbReference type="AlphaFoldDB" id="A0A8J7QQ27"/>